<sequence>MNINIKSETPIWARELTEDQLSFYPTLPGYEHEIDMTEYQNCMKDSRNWMDDDVKHKNIVVFVVLEEIGKFEKLWGSRCPGKEHQMWPLVGYNVYGRLGVPISLATIKNVFAEQRAKLRQRLSTIIKSNTAISVEDLEERLWKFPEYPLIRYYRKQTQDLEKRLRWSGIIGNDGKHIEIFLDEEDRDFEEHGFVEPVRDSEDQEGQNLEQGDERDGQGQAGQGQASNGQKQASHGQAQASNGLVESSHGQGQTSHGQGQARNGQGQFSKQGQDQNRRESIENQEPEKQISRRASRSEVGNRTPGNLANRPRASNGRFLSTKSRKRRPKEPIFEQSGPLLPQHLQNQNSASGAHDCQQTPGPSTRSQAHRQTLKRQNLRNNRQQNPIELPPMNRPPPPYAPVQQQYPTPREAPAPPASNFDFQNFSEIFKNHLMSIVGYSPEKMRLVRSVMNQTACILDGDLPQNCSPSQIFEKLNSLFPNKNRSN</sequence>
<feature type="compositionally biased region" description="Low complexity" evidence="1">
    <location>
        <begin position="222"/>
        <end position="232"/>
    </location>
</feature>
<dbReference type="Pfam" id="PF03353">
    <property type="entry name" value="Lin-8"/>
    <property type="match status" value="1"/>
</dbReference>
<proteinExistence type="predicted"/>
<feature type="compositionally biased region" description="Basic residues" evidence="1">
    <location>
        <begin position="366"/>
        <end position="376"/>
    </location>
</feature>
<feature type="region of interest" description="Disordered" evidence="1">
    <location>
        <begin position="194"/>
        <end position="418"/>
    </location>
</feature>
<name>A0A2G5VBV0_9PELO</name>
<feature type="compositionally biased region" description="Low complexity" evidence="1">
    <location>
        <begin position="246"/>
        <end position="259"/>
    </location>
</feature>
<dbReference type="OrthoDB" id="10361159at2759"/>
<feature type="compositionally biased region" description="Pro residues" evidence="1">
    <location>
        <begin position="387"/>
        <end position="399"/>
    </location>
</feature>
<feature type="compositionally biased region" description="Basic and acidic residues" evidence="1">
    <location>
        <begin position="274"/>
        <end position="289"/>
    </location>
</feature>
<reference evidence="3" key="1">
    <citation type="submission" date="2017-10" db="EMBL/GenBank/DDBJ databases">
        <title>Rapid genome shrinkage in a self-fertile nematode reveals novel sperm competition proteins.</title>
        <authorList>
            <person name="Yin D."/>
            <person name="Schwarz E.M."/>
            <person name="Thomas C.G."/>
            <person name="Felde R.L."/>
            <person name="Korf I.F."/>
            <person name="Cutter A.D."/>
            <person name="Schartner C.M."/>
            <person name="Ralston E.J."/>
            <person name="Meyer B.J."/>
            <person name="Haag E.S."/>
        </authorList>
    </citation>
    <scope>NUCLEOTIDE SEQUENCE [LARGE SCALE GENOMIC DNA]</scope>
    <source>
        <strain evidence="3">JU1422</strain>
    </source>
</reference>
<dbReference type="STRING" id="1611254.A0A2G5VBV0"/>
<accession>A0A2G5VBV0</accession>
<dbReference type="Proteomes" id="UP000230233">
    <property type="component" value="Chromosome II"/>
</dbReference>
<dbReference type="GO" id="GO:0005634">
    <property type="term" value="C:nucleus"/>
    <property type="evidence" value="ECO:0007669"/>
    <property type="project" value="TreeGrafter"/>
</dbReference>
<dbReference type="PANTHER" id="PTHR32020:SF3">
    <property type="entry name" value="ARID DOMAIN-CONTAINING PROTEIN-RELATED"/>
    <property type="match status" value="1"/>
</dbReference>
<dbReference type="PANTHER" id="PTHR32020">
    <property type="entry name" value="LIN-8 DOMAIN CONTAINING-RELATED"/>
    <property type="match status" value="1"/>
</dbReference>
<keyword evidence="3" id="KW-1185">Reference proteome</keyword>
<dbReference type="EMBL" id="PDUG01000002">
    <property type="protein sequence ID" value="PIC49234.1"/>
    <property type="molecule type" value="Genomic_DNA"/>
</dbReference>
<feature type="compositionally biased region" description="Polar residues" evidence="1">
    <location>
        <begin position="342"/>
        <end position="365"/>
    </location>
</feature>
<organism evidence="2 3">
    <name type="scientific">Caenorhabditis nigoni</name>
    <dbReference type="NCBI Taxonomy" id="1611254"/>
    <lineage>
        <taxon>Eukaryota</taxon>
        <taxon>Metazoa</taxon>
        <taxon>Ecdysozoa</taxon>
        <taxon>Nematoda</taxon>
        <taxon>Chromadorea</taxon>
        <taxon>Rhabditida</taxon>
        <taxon>Rhabditina</taxon>
        <taxon>Rhabditomorpha</taxon>
        <taxon>Rhabditoidea</taxon>
        <taxon>Rhabditidae</taxon>
        <taxon>Peloderinae</taxon>
        <taxon>Caenorhabditis</taxon>
    </lineage>
</organism>
<feature type="compositionally biased region" description="Polar residues" evidence="1">
    <location>
        <begin position="260"/>
        <end position="273"/>
    </location>
</feature>
<protein>
    <submittedName>
        <fullName evidence="2">Uncharacterized protein</fullName>
    </submittedName>
</protein>
<evidence type="ECO:0000256" key="1">
    <source>
        <dbReference type="SAM" id="MobiDB-lite"/>
    </source>
</evidence>
<evidence type="ECO:0000313" key="2">
    <source>
        <dbReference type="EMBL" id="PIC49234.1"/>
    </source>
</evidence>
<comment type="caution">
    <text evidence="2">The sequence shown here is derived from an EMBL/GenBank/DDBJ whole genome shotgun (WGS) entry which is preliminary data.</text>
</comment>
<feature type="compositionally biased region" description="Low complexity" evidence="1">
    <location>
        <begin position="377"/>
        <end position="386"/>
    </location>
</feature>
<dbReference type="AlphaFoldDB" id="A0A2G5VBV0"/>
<evidence type="ECO:0000313" key="3">
    <source>
        <dbReference type="Proteomes" id="UP000230233"/>
    </source>
</evidence>
<dbReference type="InterPro" id="IPR005020">
    <property type="entry name" value="LIN-8"/>
</dbReference>
<feature type="compositionally biased region" description="Polar residues" evidence="1">
    <location>
        <begin position="233"/>
        <end position="244"/>
    </location>
</feature>
<gene>
    <name evidence="2" type="primary">Cnig_chr_II.g7905</name>
    <name evidence="2" type="ORF">B9Z55_007905</name>
</gene>